<evidence type="ECO:0000256" key="5">
    <source>
        <dbReference type="ARBA" id="ARBA00023163"/>
    </source>
</evidence>
<organism evidence="8 9">
    <name type="scientific">Candidatus Borkfalkia ceftriaxoniphila</name>
    <dbReference type="NCBI Taxonomy" id="2508949"/>
    <lineage>
        <taxon>Bacteria</taxon>
        <taxon>Bacillati</taxon>
        <taxon>Bacillota</taxon>
        <taxon>Clostridia</taxon>
        <taxon>Christensenellales</taxon>
        <taxon>Christensenellaceae</taxon>
        <taxon>Candidatus Borkfalkia</taxon>
    </lineage>
</organism>
<keyword evidence="4" id="KW-0238">DNA-binding</keyword>
<dbReference type="PANTHER" id="PTHR43133">
    <property type="entry name" value="RNA POLYMERASE ECF-TYPE SIGMA FACTO"/>
    <property type="match status" value="1"/>
</dbReference>
<reference evidence="8 9" key="1">
    <citation type="journal article" date="2019" name="Gut">
        <title>Antibiotics-induced monodominance of a novel gut bacterial order.</title>
        <authorList>
            <person name="Hildebrand F."/>
            <person name="Moitinho-Silva L."/>
            <person name="Blasche S."/>
            <person name="Jahn M.T."/>
            <person name="Gossmann T.I."/>
            <person name="Heuerta-Cepas J."/>
            <person name="Hercog R."/>
            <person name="Luetge M."/>
            <person name="Bahram M."/>
            <person name="Pryszlak A."/>
            <person name="Alves R.J."/>
            <person name="Waszak S.M."/>
            <person name="Zhu A."/>
            <person name="Ye L."/>
            <person name="Costea P.I."/>
            <person name="Aalvink S."/>
            <person name="Belzer C."/>
            <person name="Forslund S.K."/>
            <person name="Sunagawa S."/>
            <person name="Hentschel U."/>
            <person name="Merten C."/>
            <person name="Patil K.R."/>
            <person name="Benes V."/>
            <person name="Bork P."/>
        </authorList>
    </citation>
    <scope>NUCLEOTIDE SEQUENCE [LARGE SCALE GENOMIC DNA]</scope>
    <source>
        <strain evidence="8 9">HDS1380</strain>
    </source>
</reference>
<keyword evidence="5" id="KW-0804">Transcription</keyword>
<dbReference type="InterPro" id="IPR013249">
    <property type="entry name" value="RNA_pol_sigma70_r4_t2"/>
</dbReference>
<comment type="similarity">
    <text evidence="1">Belongs to the sigma-70 factor family. ECF subfamily.</text>
</comment>
<dbReference type="PANTHER" id="PTHR43133:SF8">
    <property type="entry name" value="RNA POLYMERASE SIGMA FACTOR HI_1459-RELATED"/>
    <property type="match status" value="1"/>
</dbReference>
<dbReference type="Pfam" id="PF04542">
    <property type="entry name" value="Sigma70_r2"/>
    <property type="match status" value="1"/>
</dbReference>
<name>A0A4Q2KCA5_9FIRM</name>
<feature type="domain" description="RNA polymerase sigma-70 region 2" evidence="6">
    <location>
        <begin position="23"/>
        <end position="88"/>
    </location>
</feature>
<dbReference type="InterPro" id="IPR036388">
    <property type="entry name" value="WH-like_DNA-bd_sf"/>
</dbReference>
<dbReference type="InterPro" id="IPR013324">
    <property type="entry name" value="RNA_pol_sigma_r3/r4-like"/>
</dbReference>
<accession>A0A4Q2KCA5</accession>
<gene>
    <name evidence="8" type="ORF">ESZ91_04275</name>
</gene>
<evidence type="ECO:0000256" key="2">
    <source>
        <dbReference type="ARBA" id="ARBA00023015"/>
    </source>
</evidence>
<dbReference type="SUPFAM" id="SSF88659">
    <property type="entry name" value="Sigma3 and sigma4 domains of RNA polymerase sigma factors"/>
    <property type="match status" value="1"/>
</dbReference>
<dbReference type="Pfam" id="PF08281">
    <property type="entry name" value="Sigma70_r4_2"/>
    <property type="match status" value="1"/>
</dbReference>
<protein>
    <submittedName>
        <fullName evidence="8">Sigma-70 family RNA polymerase sigma factor</fullName>
    </submittedName>
</protein>
<sequence length="167" mass="20263">MNPILFNYLLTRYRSSSRAVTKLYEYYYPLIVRYIDRQFRGKVDGKDIAQQFFIKLFEIKPKFVRAPTAWVYTIARNMALDKLRKDKRLVYSDMDNGECGEFRLSDKALIALEGLSESEQKIIYLRYWERFRLKEIAELLNEKYDAVKYHHRIAKNKLKIHFREEEK</sequence>
<keyword evidence="9" id="KW-1185">Reference proteome</keyword>
<dbReference type="RefSeq" id="WP_129224462.1">
    <property type="nucleotide sequence ID" value="NZ_SDOZ01000002.1"/>
</dbReference>
<evidence type="ECO:0000259" key="7">
    <source>
        <dbReference type="Pfam" id="PF08281"/>
    </source>
</evidence>
<evidence type="ECO:0000256" key="3">
    <source>
        <dbReference type="ARBA" id="ARBA00023082"/>
    </source>
</evidence>
<dbReference type="EMBL" id="SDOZ01000002">
    <property type="protein sequence ID" value="RXZ61619.1"/>
    <property type="molecule type" value="Genomic_DNA"/>
</dbReference>
<keyword evidence="2" id="KW-0805">Transcription regulation</keyword>
<dbReference type="OrthoDB" id="9784984at2"/>
<dbReference type="Gene3D" id="1.10.10.10">
    <property type="entry name" value="Winged helix-like DNA-binding domain superfamily/Winged helix DNA-binding domain"/>
    <property type="match status" value="1"/>
</dbReference>
<dbReference type="Gene3D" id="1.10.1740.10">
    <property type="match status" value="1"/>
</dbReference>
<dbReference type="InterPro" id="IPR039425">
    <property type="entry name" value="RNA_pol_sigma-70-like"/>
</dbReference>
<evidence type="ECO:0000256" key="1">
    <source>
        <dbReference type="ARBA" id="ARBA00010641"/>
    </source>
</evidence>
<proteinExistence type="inferred from homology"/>
<keyword evidence="3" id="KW-0731">Sigma factor</keyword>
<feature type="domain" description="RNA polymerase sigma factor 70 region 4 type 2" evidence="7">
    <location>
        <begin position="111"/>
        <end position="158"/>
    </location>
</feature>
<evidence type="ECO:0000259" key="6">
    <source>
        <dbReference type="Pfam" id="PF04542"/>
    </source>
</evidence>
<dbReference type="GO" id="GO:0016987">
    <property type="term" value="F:sigma factor activity"/>
    <property type="evidence" value="ECO:0007669"/>
    <property type="project" value="UniProtKB-KW"/>
</dbReference>
<dbReference type="AlphaFoldDB" id="A0A4Q2KCA5"/>
<dbReference type="SUPFAM" id="SSF88946">
    <property type="entry name" value="Sigma2 domain of RNA polymerase sigma factors"/>
    <property type="match status" value="1"/>
</dbReference>
<evidence type="ECO:0000313" key="9">
    <source>
        <dbReference type="Proteomes" id="UP000291269"/>
    </source>
</evidence>
<dbReference type="InterPro" id="IPR007627">
    <property type="entry name" value="RNA_pol_sigma70_r2"/>
</dbReference>
<comment type="caution">
    <text evidence="8">The sequence shown here is derived from an EMBL/GenBank/DDBJ whole genome shotgun (WGS) entry which is preliminary data.</text>
</comment>
<dbReference type="InterPro" id="IPR013325">
    <property type="entry name" value="RNA_pol_sigma_r2"/>
</dbReference>
<evidence type="ECO:0000256" key="4">
    <source>
        <dbReference type="ARBA" id="ARBA00023125"/>
    </source>
</evidence>
<dbReference type="GO" id="GO:0003677">
    <property type="term" value="F:DNA binding"/>
    <property type="evidence" value="ECO:0007669"/>
    <property type="project" value="UniProtKB-KW"/>
</dbReference>
<dbReference type="Proteomes" id="UP000291269">
    <property type="component" value="Unassembled WGS sequence"/>
</dbReference>
<evidence type="ECO:0000313" key="8">
    <source>
        <dbReference type="EMBL" id="RXZ61619.1"/>
    </source>
</evidence>
<dbReference type="GO" id="GO:0006352">
    <property type="term" value="P:DNA-templated transcription initiation"/>
    <property type="evidence" value="ECO:0007669"/>
    <property type="project" value="InterPro"/>
</dbReference>